<evidence type="ECO:0000313" key="5">
    <source>
        <dbReference type="RefSeq" id="XP_027358418.1"/>
    </source>
</evidence>
<dbReference type="InterPro" id="IPR002939">
    <property type="entry name" value="DnaJ_C"/>
</dbReference>
<dbReference type="Pfam" id="PF01556">
    <property type="entry name" value="DnaJ_C"/>
    <property type="match status" value="1"/>
</dbReference>
<dbReference type="PANTHER" id="PTHR24078:SF555">
    <property type="entry name" value="DNAJ CHAPERONE CARBOXY-TERMINAL DOMAIN PROTEIN"/>
    <property type="match status" value="1"/>
</dbReference>
<evidence type="ECO:0000256" key="2">
    <source>
        <dbReference type="SAM" id="MobiDB-lite"/>
    </source>
</evidence>
<dbReference type="GO" id="GO:0005829">
    <property type="term" value="C:cytosol"/>
    <property type="evidence" value="ECO:0007669"/>
    <property type="project" value="TreeGrafter"/>
</dbReference>
<protein>
    <submittedName>
        <fullName evidence="5">DnaJ homolog subfamily B member 13-like</fullName>
    </submittedName>
</protein>
<keyword evidence="4" id="KW-1185">Reference proteome</keyword>
<dbReference type="RefSeq" id="XP_027358418.1">
    <property type="nucleotide sequence ID" value="XM_027502617.1"/>
</dbReference>
<dbReference type="FunFam" id="2.60.260.20:FF:000002">
    <property type="entry name" value="Dnaj homolog subfamily b member"/>
    <property type="match status" value="1"/>
</dbReference>
<gene>
    <name evidence="5" type="primary">LOC113867346</name>
</gene>
<dbReference type="GO" id="GO:0051082">
    <property type="term" value="F:unfolded protein binding"/>
    <property type="evidence" value="ECO:0007669"/>
    <property type="project" value="InterPro"/>
</dbReference>
<feature type="compositionally biased region" description="Polar residues" evidence="2">
    <location>
        <begin position="51"/>
        <end position="60"/>
    </location>
</feature>
<proteinExistence type="predicted"/>
<reference evidence="5" key="2">
    <citation type="submission" date="2025-08" db="UniProtKB">
        <authorList>
            <consortium name="RefSeq"/>
        </authorList>
    </citation>
    <scope>IDENTIFICATION</scope>
    <source>
        <tissue evidence="5">Young leaves</tissue>
    </source>
</reference>
<evidence type="ECO:0000256" key="1">
    <source>
        <dbReference type="ARBA" id="ARBA00023186"/>
    </source>
</evidence>
<evidence type="ECO:0000259" key="3">
    <source>
        <dbReference type="Pfam" id="PF01556"/>
    </source>
</evidence>
<dbReference type="PANTHER" id="PTHR24078">
    <property type="entry name" value="DNAJ HOMOLOG SUBFAMILY C MEMBER"/>
    <property type="match status" value="1"/>
</dbReference>
<organism evidence="4 5">
    <name type="scientific">Abrus precatorius</name>
    <name type="common">Indian licorice</name>
    <name type="synonym">Glycine abrus</name>
    <dbReference type="NCBI Taxonomy" id="3816"/>
    <lineage>
        <taxon>Eukaryota</taxon>
        <taxon>Viridiplantae</taxon>
        <taxon>Streptophyta</taxon>
        <taxon>Embryophyta</taxon>
        <taxon>Tracheophyta</taxon>
        <taxon>Spermatophyta</taxon>
        <taxon>Magnoliopsida</taxon>
        <taxon>eudicotyledons</taxon>
        <taxon>Gunneridae</taxon>
        <taxon>Pentapetalae</taxon>
        <taxon>rosids</taxon>
        <taxon>fabids</taxon>
        <taxon>Fabales</taxon>
        <taxon>Fabaceae</taxon>
        <taxon>Papilionoideae</taxon>
        <taxon>50 kb inversion clade</taxon>
        <taxon>NPAAA clade</taxon>
        <taxon>indigoferoid/millettioid clade</taxon>
        <taxon>Abreae</taxon>
        <taxon>Abrus</taxon>
    </lineage>
</organism>
<dbReference type="SUPFAM" id="SSF49493">
    <property type="entry name" value="HSP40/DnaJ peptide-binding domain"/>
    <property type="match status" value="2"/>
</dbReference>
<dbReference type="InterPro" id="IPR051339">
    <property type="entry name" value="DnaJ_subfamily_B"/>
</dbReference>
<feature type="compositionally biased region" description="Basic and acidic residues" evidence="2">
    <location>
        <begin position="14"/>
        <end position="29"/>
    </location>
</feature>
<dbReference type="GeneID" id="113867346"/>
<dbReference type="CDD" id="cd10747">
    <property type="entry name" value="DnaJ_C"/>
    <property type="match status" value="1"/>
</dbReference>
<dbReference type="GO" id="GO:0051087">
    <property type="term" value="F:protein-folding chaperone binding"/>
    <property type="evidence" value="ECO:0007669"/>
    <property type="project" value="TreeGrafter"/>
</dbReference>
<sequence>MDGSCFPSMNSHSKNAERKINHTSNKSDDYLPTTPRSWNRSGSFKIPPHLQTRNGSLRRNTTIMYSNSSGMLKPPPIEKKLECTLEELCYGCKKKIMISRDVLTDTGEIVQEEEMLTINVQPGWTKGTKITFEGKGNERPGAYTEDIIFFISEKRHRLFRREGDDLQLSLEIPLLKALTGCTILVPLLCEEQMNLTLENIIYPGFEKIIPGQGMPISREPGKRGNLRIQFLVEFPTQLTCSQRSQVVRILQGCC</sequence>
<dbReference type="GO" id="GO:0006457">
    <property type="term" value="P:protein folding"/>
    <property type="evidence" value="ECO:0007669"/>
    <property type="project" value="InterPro"/>
</dbReference>
<feature type="domain" description="Chaperone DnaJ C-terminal" evidence="3">
    <location>
        <begin position="77"/>
        <end position="235"/>
    </location>
</feature>
<keyword evidence="1" id="KW-0143">Chaperone</keyword>
<name>A0A8B8LSI1_ABRPR</name>
<dbReference type="Gene3D" id="2.60.260.20">
    <property type="entry name" value="Urease metallochaperone UreE, N-terminal domain"/>
    <property type="match status" value="2"/>
</dbReference>
<reference evidence="4" key="1">
    <citation type="journal article" date="2019" name="Toxins">
        <title>Detection of Abrin-Like and Prepropulchellin-Like Toxin Genes and Transcripts Using Whole Genome Sequencing and Full-Length Transcript Sequencing of Abrus precatorius.</title>
        <authorList>
            <person name="Hovde B.T."/>
            <person name="Daligault H.E."/>
            <person name="Hanschen E.R."/>
            <person name="Kunde Y.A."/>
            <person name="Johnson M.B."/>
            <person name="Starkenburg S.R."/>
            <person name="Johnson S.L."/>
        </authorList>
    </citation>
    <scope>NUCLEOTIDE SEQUENCE [LARGE SCALE GENOMIC DNA]</scope>
</reference>
<accession>A0A8B8LSI1</accession>
<feature type="region of interest" description="Disordered" evidence="2">
    <location>
        <begin position="1"/>
        <end position="60"/>
    </location>
</feature>
<dbReference type="Proteomes" id="UP000694853">
    <property type="component" value="Unplaced"/>
</dbReference>
<dbReference type="KEGG" id="aprc:113867346"/>
<dbReference type="AlphaFoldDB" id="A0A8B8LSI1"/>
<dbReference type="OrthoDB" id="550424at2759"/>
<dbReference type="InterPro" id="IPR008971">
    <property type="entry name" value="HSP40/DnaJ_pept-bd"/>
</dbReference>
<evidence type="ECO:0000313" key="4">
    <source>
        <dbReference type="Proteomes" id="UP000694853"/>
    </source>
</evidence>
<dbReference type="FunFam" id="2.60.260.20:FF:000006">
    <property type="entry name" value="DnaJ subfamily B member 13"/>
    <property type="match status" value="1"/>
</dbReference>